<dbReference type="EMBL" id="CAJOBJ010331331">
    <property type="protein sequence ID" value="CAF5183120.1"/>
    <property type="molecule type" value="Genomic_DNA"/>
</dbReference>
<organism evidence="1 2">
    <name type="scientific">Rotaria magnacalcarata</name>
    <dbReference type="NCBI Taxonomy" id="392030"/>
    <lineage>
        <taxon>Eukaryota</taxon>
        <taxon>Metazoa</taxon>
        <taxon>Spiralia</taxon>
        <taxon>Gnathifera</taxon>
        <taxon>Rotifera</taxon>
        <taxon>Eurotatoria</taxon>
        <taxon>Bdelloidea</taxon>
        <taxon>Philodinida</taxon>
        <taxon>Philodinidae</taxon>
        <taxon>Rotaria</taxon>
    </lineage>
</organism>
<accession>A0A8S3HMV7</accession>
<sequence>MLQNEIMGRNFAKDDSYIMCWWISSESGRDQFEIMGRNFAKDDSYIMCWWISSESGRDQFSVKLLNIIFLRKILI</sequence>
<name>A0A8S3HMV7_9BILA</name>
<dbReference type="AlphaFoldDB" id="A0A8S3HMV7"/>
<proteinExistence type="predicted"/>
<evidence type="ECO:0000313" key="2">
    <source>
        <dbReference type="Proteomes" id="UP000681720"/>
    </source>
</evidence>
<dbReference type="Proteomes" id="UP000681720">
    <property type="component" value="Unassembled WGS sequence"/>
</dbReference>
<gene>
    <name evidence="1" type="ORF">GIL414_LOCUS70018</name>
</gene>
<reference evidence="1" key="1">
    <citation type="submission" date="2021-02" db="EMBL/GenBank/DDBJ databases">
        <authorList>
            <person name="Nowell W R."/>
        </authorList>
    </citation>
    <scope>NUCLEOTIDE SEQUENCE</scope>
</reference>
<comment type="caution">
    <text evidence="1">The sequence shown here is derived from an EMBL/GenBank/DDBJ whole genome shotgun (WGS) entry which is preliminary data.</text>
</comment>
<evidence type="ECO:0000313" key="1">
    <source>
        <dbReference type="EMBL" id="CAF5183120.1"/>
    </source>
</evidence>
<protein>
    <submittedName>
        <fullName evidence="1">Uncharacterized protein</fullName>
    </submittedName>
</protein>